<sequence>MPRNEVRPGAKLCARHPETVASTVLMVTIALWNESDVPVRFSLEPYAESFEMPAHAQVKVHAECQEMGGVPEFTVGYAGSLLTVYAPGAPTHLHDVYVTLNGQKLDPV</sequence>
<evidence type="ECO:0000313" key="1">
    <source>
        <dbReference type="EMBL" id="MBC5768613.1"/>
    </source>
</evidence>
<comment type="caution">
    <text evidence="1">The sequence shown here is derived from an EMBL/GenBank/DDBJ whole genome shotgun (WGS) entry which is preliminary data.</text>
</comment>
<proteinExistence type="predicted"/>
<dbReference type="Proteomes" id="UP000596827">
    <property type="component" value="Unassembled WGS sequence"/>
</dbReference>
<keyword evidence="2" id="KW-1185">Reference proteome</keyword>
<accession>A0A923MFJ0</accession>
<evidence type="ECO:0000313" key="2">
    <source>
        <dbReference type="Proteomes" id="UP000596827"/>
    </source>
</evidence>
<dbReference type="AlphaFoldDB" id="A0A923MFJ0"/>
<reference evidence="1" key="1">
    <citation type="submission" date="2020-08" db="EMBL/GenBank/DDBJ databases">
        <title>Ramlibacter sp. GTP1 16S ribosomal RNA gene genome sequencing and assembly.</title>
        <authorList>
            <person name="Kang M."/>
        </authorList>
    </citation>
    <scope>NUCLEOTIDE SEQUENCE</scope>
    <source>
        <strain evidence="1">GTP1</strain>
    </source>
</reference>
<protein>
    <submittedName>
        <fullName evidence="1">Uncharacterized protein</fullName>
    </submittedName>
</protein>
<name>A0A923MFJ0_9BURK</name>
<organism evidence="1 2">
    <name type="scientific">Ramlibacter albus</name>
    <dbReference type="NCBI Taxonomy" id="2079448"/>
    <lineage>
        <taxon>Bacteria</taxon>
        <taxon>Pseudomonadati</taxon>
        <taxon>Pseudomonadota</taxon>
        <taxon>Betaproteobacteria</taxon>
        <taxon>Burkholderiales</taxon>
        <taxon>Comamonadaceae</taxon>
        <taxon>Ramlibacter</taxon>
    </lineage>
</organism>
<dbReference type="EMBL" id="JACORU010000020">
    <property type="protein sequence ID" value="MBC5768613.1"/>
    <property type="molecule type" value="Genomic_DNA"/>
</dbReference>
<gene>
    <name evidence="1" type="ORF">H8R02_29395</name>
</gene>